<keyword evidence="5 9" id="KW-1133">Transmembrane helix</keyword>
<dbReference type="AlphaFoldDB" id="A0A9N9MDF5"/>
<keyword evidence="7" id="KW-0675">Receptor</keyword>
<evidence type="ECO:0000256" key="1">
    <source>
        <dbReference type="ARBA" id="ARBA00004141"/>
    </source>
</evidence>
<evidence type="ECO:0000256" key="2">
    <source>
        <dbReference type="ARBA" id="ARBA00022606"/>
    </source>
</evidence>
<evidence type="ECO:0000313" key="11">
    <source>
        <dbReference type="Proteomes" id="UP001152799"/>
    </source>
</evidence>
<keyword evidence="11" id="KW-1185">Reference proteome</keyword>
<dbReference type="Pfam" id="PF02949">
    <property type="entry name" value="7tm_6"/>
    <property type="match status" value="1"/>
</dbReference>
<keyword evidence="4" id="KW-0552">Olfaction</keyword>
<dbReference type="Proteomes" id="UP001152799">
    <property type="component" value="Chromosome 11"/>
</dbReference>
<reference evidence="10" key="1">
    <citation type="submission" date="2022-01" db="EMBL/GenBank/DDBJ databases">
        <authorList>
            <person name="King R."/>
        </authorList>
    </citation>
    <scope>NUCLEOTIDE SEQUENCE</scope>
</reference>
<evidence type="ECO:0000256" key="8">
    <source>
        <dbReference type="ARBA" id="ARBA00023224"/>
    </source>
</evidence>
<evidence type="ECO:0000256" key="9">
    <source>
        <dbReference type="SAM" id="Phobius"/>
    </source>
</evidence>
<keyword evidence="3 9" id="KW-0812">Transmembrane</keyword>
<feature type="transmembrane region" description="Helical" evidence="9">
    <location>
        <begin position="140"/>
        <end position="164"/>
    </location>
</feature>
<dbReference type="EMBL" id="OU892287">
    <property type="protein sequence ID" value="CAG9762598.1"/>
    <property type="molecule type" value="Genomic_DNA"/>
</dbReference>
<evidence type="ECO:0000313" key="10">
    <source>
        <dbReference type="EMBL" id="CAG9762598.1"/>
    </source>
</evidence>
<feature type="transmembrane region" description="Helical" evidence="9">
    <location>
        <begin position="83"/>
        <end position="104"/>
    </location>
</feature>
<dbReference type="GO" id="GO:0005549">
    <property type="term" value="F:odorant binding"/>
    <property type="evidence" value="ECO:0007669"/>
    <property type="project" value="InterPro"/>
</dbReference>
<proteinExistence type="predicted"/>
<keyword evidence="8" id="KW-0807">Transducer</keyword>
<dbReference type="GO" id="GO:0016020">
    <property type="term" value="C:membrane"/>
    <property type="evidence" value="ECO:0007669"/>
    <property type="project" value="UniProtKB-SubCell"/>
</dbReference>
<protein>
    <submittedName>
        <fullName evidence="10">Uncharacterized protein</fullName>
    </submittedName>
</protein>
<keyword evidence="2" id="KW-0716">Sensory transduction</keyword>
<dbReference type="InterPro" id="IPR004117">
    <property type="entry name" value="7tm6_olfct_rcpt"/>
</dbReference>
<feature type="transmembrane region" description="Helical" evidence="9">
    <location>
        <begin position="30"/>
        <end position="50"/>
    </location>
</feature>
<evidence type="ECO:0000256" key="3">
    <source>
        <dbReference type="ARBA" id="ARBA00022692"/>
    </source>
</evidence>
<organism evidence="10 11">
    <name type="scientific">Ceutorhynchus assimilis</name>
    <name type="common">cabbage seed weevil</name>
    <dbReference type="NCBI Taxonomy" id="467358"/>
    <lineage>
        <taxon>Eukaryota</taxon>
        <taxon>Metazoa</taxon>
        <taxon>Ecdysozoa</taxon>
        <taxon>Arthropoda</taxon>
        <taxon>Hexapoda</taxon>
        <taxon>Insecta</taxon>
        <taxon>Pterygota</taxon>
        <taxon>Neoptera</taxon>
        <taxon>Endopterygota</taxon>
        <taxon>Coleoptera</taxon>
        <taxon>Polyphaga</taxon>
        <taxon>Cucujiformia</taxon>
        <taxon>Curculionidae</taxon>
        <taxon>Ceutorhynchinae</taxon>
        <taxon>Ceutorhynchus</taxon>
    </lineage>
</organism>
<evidence type="ECO:0000256" key="4">
    <source>
        <dbReference type="ARBA" id="ARBA00022725"/>
    </source>
</evidence>
<gene>
    <name evidence="10" type="ORF">CEUTPL_LOCUS3273</name>
</gene>
<comment type="subcellular location">
    <subcellularLocation>
        <location evidence="1">Membrane</location>
        <topology evidence="1">Multi-pass membrane protein</topology>
    </subcellularLocation>
</comment>
<evidence type="ECO:0000256" key="7">
    <source>
        <dbReference type="ARBA" id="ARBA00023170"/>
    </source>
</evidence>
<dbReference type="GO" id="GO:0004984">
    <property type="term" value="F:olfactory receptor activity"/>
    <property type="evidence" value="ECO:0007669"/>
    <property type="project" value="InterPro"/>
</dbReference>
<dbReference type="GO" id="GO:0007165">
    <property type="term" value="P:signal transduction"/>
    <property type="evidence" value="ECO:0007669"/>
    <property type="project" value="UniProtKB-KW"/>
</dbReference>
<keyword evidence="6 9" id="KW-0472">Membrane</keyword>
<sequence length="273" mass="30666">MLVQGANLLNIGATLINEFISKAPSQITSVLSPFTIVACCMSSSALFAINHRKWSVIFNRIADHNKFGKPPNFDKIRKQQEKMAILCIISSFLGIIFALILVLIQESSCNKIPDHKSCGILIPIFWPPEDEVTLLTKRLILIYQCLGCTLHTCFLIPSLIVFGVSNFIAARADHLADLFRELCLIEDAAEQFQHFRIWVQYHQDTIRLCEQLRPVAKSTTGHLTIVYPILLGGLAHQFTMASDEKLSIFMVLFISVGFFICHSGQVIESKVMI</sequence>
<evidence type="ECO:0000256" key="5">
    <source>
        <dbReference type="ARBA" id="ARBA00022989"/>
    </source>
</evidence>
<name>A0A9N9MDF5_9CUCU</name>
<accession>A0A9N9MDF5</accession>
<evidence type="ECO:0000256" key="6">
    <source>
        <dbReference type="ARBA" id="ARBA00023136"/>
    </source>
</evidence>
<feature type="transmembrane region" description="Helical" evidence="9">
    <location>
        <begin position="246"/>
        <end position="267"/>
    </location>
</feature>